<dbReference type="SUPFAM" id="SSF52833">
    <property type="entry name" value="Thioredoxin-like"/>
    <property type="match status" value="1"/>
</dbReference>
<name>A0ABV6H142_9PAST</name>
<dbReference type="InterPro" id="IPR036249">
    <property type="entry name" value="Thioredoxin-like_sf"/>
</dbReference>
<dbReference type="EMBL" id="JBHLWB010000006">
    <property type="protein sequence ID" value="MFC0309333.1"/>
    <property type="molecule type" value="Genomic_DNA"/>
</dbReference>
<accession>A0ABV6H142</accession>
<dbReference type="Proteomes" id="UP001589767">
    <property type="component" value="Unassembled WGS sequence"/>
</dbReference>
<dbReference type="InterPro" id="IPR017167">
    <property type="entry name" value="UCP037291_glutaredoxin-rel"/>
</dbReference>
<gene>
    <name evidence="1" type="ORF">ACFFHK_06355</name>
</gene>
<organism evidence="1 2">
    <name type="scientific">Gallibacterium trehalosifermentans</name>
    <dbReference type="NCBI Taxonomy" id="516935"/>
    <lineage>
        <taxon>Bacteria</taxon>
        <taxon>Pseudomonadati</taxon>
        <taxon>Pseudomonadota</taxon>
        <taxon>Gammaproteobacteria</taxon>
        <taxon>Pasteurellales</taxon>
        <taxon>Pasteurellaceae</taxon>
        <taxon>Gallibacterium</taxon>
    </lineage>
</organism>
<comment type="caution">
    <text evidence="1">The sequence shown here is derived from an EMBL/GenBank/DDBJ whole genome shotgun (WGS) entry which is preliminary data.</text>
</comment>
<evidence type="ECO:0008006" key="3">
    <source>
        <dbReference type="Google" id="ProtNLM"/>
    </source>
</evidence>
<dbReference type="RefSeq" id="WP_382370690.1">
    <property type="nucleotide sequence ID" value="NZ_JBHLWB010000006.1"/>
</dbReference>
<evidence type="ECO:0000313" key="2">
    <source>
        <dbReference type="Proteomes" id="UP001589767"/>
    </source>
</evidence>
<reference evidence="1 2" key="1">
    <citation type="submission" date="2024-09" db="EMBL/GenBank/DDBJ databases">
        <authorList>
            <person name="Sun Q."/>
            <person name="Mori K."/>
        </authorList>
    </citation>
    <scope>NUCLEOTIDE SEQUENCE [LARGE SCALE GENOMIC DNA]</scope>
    <source>
        <strain evidence="1 2">CCM 7539</strain>
    </source>
</reference>
<protein>
    <recommendedName>
        <fullName evidence="3">Glutaredoxin</fullName>
    </recommendedName>
</protein>
<dbReference type="PIRSF" id="PIRSF037291">
    <property type="entry name" value="UCP037291_gluthr"/>
    <property type="match status" value="1"/>
</dbReference>
<keyword evidence="2" id="KW-1185">Reference proteome</keyword>
<evidence type="ECO:0000313" key="1">
    <source>
        <dbReference type="EMBL" id="MFC0309333.1"/>
    </source>
</evidence>
<proteinExistence type="predicted"/>
<sequence>MRQPILYYAKDCPDTAPFVAALAALNIEYQAVEILENLANFKQFLRLRDRHSAFDHAKENGTIGIPALVWKDEIYLDVDELAYLFK</sequence>